<accession>A0ABZ1TNG8</accession>
<organism evidence="3 4">
    <name type="scientific">Streptomyces virginiae</name>
    <name type="common">Streptomyces cinnamonensis</name>
    <dbReference type="NCBI Taxonomy" id="1961"/>
    <lineage>
        <taxon>Bacteria</taxon>
        <taxon>Bacillati</taxon>
        <taxon>Actinomycetota</taxon>
        <taxon>Actinomycetes</taxon>
        <taxon>Kitasatosporales</taxon>
        <taxon>Streptomycetaceae</taxon>
        <taxon>Streptomyces</taxon>
    </lineage>
</organism>
<feature type="compositionally biased region" description="Acidic residues" evidence="1">
    <location>
        <begin position="263"/>
        <end position="281"/>
    </location>
</feature>
<feature type="transmembrane region" description="Helical" evidence="2">
    <location>
        <begin position="158"/>
        <end position="180"/>
    </location>
</feature>
<reference evidence="3" key="1">
    <citation type="submission" date="2022-10" db="EMBL/GenBank/DDBJ databases">
        <title>The complete genomes of actinobacterial strains from the NBC collection.</title>
        <authorList>
            <person name="Joergensen T.S."/>
            <person name="Alvarez Arevalo M."/>
            <person name="Sterndorff E.B."/>
            <person name="Faurdal D."/>
            <person name="Vuksanovic O."/>
            <person name="Mourched A.-S."/>
            <person name="Charusanti P."/>
            <person name="Shaw S."/>
            <person name="Blin K."/>
            <person name="Weber T."/>
        </authorList>
    </citation>
    <scope>NUCLEOTIDE SEQUENCE</scope>
    <source>
        <strain evidence="3">NBC_00248</strain>
    </source>
</reference>
<feature type="transmembrane region" description="Helical" evidence="2">
    <location>
        <begin position="192"/>
        <end position="208"/>
    </location>
</feature>
<protein>
    <recommendedName>
        <fullName evidence="5">Integral membrane protein</fullName>
    </recommendedName>
</protein>
<evidence type="ECO:0000256" key="2">
    <source>
        <dbReference type="SAM" id="Phobius"/>
    </source>
</evidence>
<keyword evidence="2" id="KW-1133">Transmembrane helix</keyword>
<keyword evidence="4" id="KW-1185">Reference proteome</keyword>
<proteinExistence type="predicted"/>
<evidence type="ECO:0000313" key="4">
    <source>
        <dbReference type="Proteomes" id="UP001432039"/>
    </source>
</evidence>
<dbReference type="Proteomes" id="UP001432039">
    <property type="component" value="Chromosome"/>
</dbReference>
<keyword evidence="2" id="KW-0812">Transmembrane</keyword>
<feature type="region of interest" description="Disordered" evidence="1">
    <location>
        <begin position="259"/>
        <end position="281"/>
    </location>
</feature>
<evidence type="ECO:0000313" key="3">
    <source>
        <dbReference type="EMBL" id="WUQ16418.1"/>
    </source>
</evidence>
<sequence length="303" mass="33739">MLQLVLAVSAFTVAAAVYAVIGLRWWRRARLRRVVLGLVSGLELEPYHAAELRSEETEAAAAELLLGEYLDIDGEGVARLTEAGRDPGRMPPGHPLPAALLEALRRYDPEPVSIGCIGRYDTEYLIRRSAYARERDALLPRITRIPRTPTPTHDRGRLLDCCGCVGIVLLVSFWCVAGVLLVPAHPHGLREWAASAVAAAGLAALGFAERADRAVRTRTACEDPLGDHARRQVHPALAALDERQRVHVRRSADDDRRWRGVVYEDDDPDDDDRTDEDDDWWDAYHYRAADEDDEDRSDGKPLG</sequence>
<evidence type="ECO:0008006" key="5">
    <source>
        <dbReference type="Google" id="ProtNLM"/>
    </source>
</evidence>
<dbReference type="EMBL" id="CP108090">
    <property type="protein sequence ID" value="WUQ16418.1"/>
    <property type="molecule type" value="Genomic_DNA"/>
</dbReference>
<feature type="transmembrane region" description="Helical" evidence="2">
    <location>
        <begin position="6"/>
        <end position="26"/>
    </location>
</feature>
<name>A0ABZ1TNG8_STRVG</name>
<gene>
    <name evidence="3" type="ORF">OG517_36105</name>
</gene>
<keyword evidence="2" id="KW-0472">Membrane</keyword>
<evidence type="ECO:0000256" key="1">
    <source>
        <dbReference type="SAM" id="MobiDB-lite"/>
    </source>
</evidence>
<dbReference type="RefSeq" id="WP_328964707.1">
    <property type="nucleotide sequence ID" value="NZ_CP108090.1"/>
</dbReference>